<dbReference type="Proteomes" id="UP001500729">
    <property type="component" value="Unassembled WGS sequence"/>
</dbReference>
<evidence type="ECO:0000313" key="3">
    <source>
        <dbReference type="Proteomes" id="UP001500729"/>
    </source>
</evidence>
<accession>A0ABP3NEU2</accession>
<sequence>MGKFFEQLATKLADRWATLLLLPSALLAAATAIGVQLGHRQALDPQALRRAVATIWGAVAVQPPATQAVLALAFLLAAAGAGLAVQALAGVTRLVWLGRWPAPLRPVARWRAGRRRARWHRHVRQRREMERAHPREYRTADEQLSVDRAADRVNRLALAEPGRPTWMGDRMHALERVAQDRYGLDLAFAWPRLWLVLPDNTRAEIAAAHAAFAAAVATGTWAWPYLVLGALWWPALLLAAGIGVTGWVQARSATTDLTALSEAALDLHGRTLAIELGAAGPDTSGPLTVDEGARITALVRKGR</sequence>
<evidence type="ECO:0000256" key="1">
    <source>
        <dbReference type="SAM" id="Phobius"/>
    </source>
</evidence>
<organism evidence="2 3">
    <name type="scientific">Saccharopolyspora erythraea</name>
    <name type="common">Streptomyces erythraeus</name>
    <dbReference type="NCBI Taxonomy" id="1836"/>
    <lineage>
        <taxon>Bacteria</taxon>
        <taxon>Bacillati</taxon>
        <taxon>Actinomycetota</taxon>
        <taxon>Actinomycetes</taxon>
        <taxon>Pseudonocardiales</taxon>
        <taxon>Pseudonocardiaceae</taxon>
        <taxon>Saccharopolyspora</taxon>
    </lineage>
</organism>
<name>A0ABP3NEU2_SACER</name>
<feature type="transmembrane region" description="Helical" evidence="1">
    <location>
        <begin position="230"/>
        <end position="248"/>
    </location>
</feature>
<evidence type="ECO:0000313" key="2">
    <source>
        <dbReference type="EMBL" id="GAA0540415.1"/>
    </source>
</evidence>
<keyword evidence="3" id="KW-1185">Reference proteome</keyword>
<keyword evidence="1" id="KW-1133">Transmembrane helix</keyword>
<evidence type="ECO:0008006" key="4">
    <source>
        <dbReference type="Google" id="ProtNLM"/>
    </source>
</evidence>
<proteinExistence type="predicted"/>
<keyword evidence="1" id="KW-0812">Transmembrane</keyword>
<keyword evidence="1" id="KW-0472">Membrane</keyword>
<gene>
    <name evidence="2" type="ORF">GCM10009533_44370</name>
</gene>
<dbReference type="RefSeq" id="WP_009946397.1">
    <property type="nucleotide sequence ID" value="NZ_BAAAGS010000031.1"/>
</dbReference>
<comment type="caution">
    <text evidence="2">The sequence shown here is derived from an EMBL/GenBank/DDBJ whole genome shotgun (WGS) entry which is preliminary data.</text>
</comment>
<reference evidence="3" key="1">
    <citation type="journal article" date="2019" name="Int. J. Syst. Evol. Microbiol.">
        <title>The Global Catalogue of Microorganisms (GCM) 10K type strain sequencing project: providing services to taxonomists for standard genome sequencing and annotation.</title>
        <authorList>
            <consortium name="The Broad Institute Genomics Platform"/>
            <consortium name="The Broad Institute Genome Sequencing Center for Infectious Disease"/>
            <person name="Wu L."/>
            <person name="Ma J."/>
        </authorList>
    </citation>
    <scope>NUCLEOTIDE SEQUENCE [LARGE SCALE GENOMIC DNA]</scope>
    <source>
        <strain evidence="3">JCM 10303</strain>
    </source>
</reference>
<feature type="transmembrane region" description="Helical" evidence="1">
    <location>
        <begin position="205"/>
        <end position="224"/>
    </location>
</feature>
<dbReference type="EMBL" id="BAAAGS010000031">
    <property type="protein sequence ID" value="GAA0540415.1"/>
    <property type="molecule type" value="Genomic_DNA"/>
</dbReference>
<feature type="transmembrane region" description="Helical" evidence="1">
    <location>
        <begin position="69"/>
        <end position="96"/>
    </location>
</feature>
<protein>
    <recommendedName>
        <fullName evidence="4">Vegetative cell wall protein gp1</fullName>
    </recommendedName>
</protein>